<dbReference type="AlphaFoldDB" id="A0A7X9XA26"/>
<comment type="subcellular location">
    <subcellularLocation>
        <location evidence="1">Endomembrane system</location>
        <topology evidence="1">Multi-pass membrane protein</topology>
    </subcellularLocation>
</comment>
<gene>
    <name evidence="6" type="ORF">HHU12_14920</name>
</gene>
<keyword evidence="4" id="KW-0472">Membrane</keyword>
<dbReference type="Proteomes" id="UP000576082">
    <property type="component" value="Unassembled WGS sequence"/>
</dbReference>
<dbReference type="EMBL" id="JABANE010000038">
    <property type="protein sequence ID" value="NME69265.1"/>
    <property type="molecule type" value="Genomic_DNA"/>
</dbReference>
<evidence type="ECO:0000256" key="4">
    <source>
        <dbReference type="ARBA" id="ARBA00023136"/>
    </source>
</evidence>
<comment type="caution">
    <text evidence="6">The sequence shown here is derived from an EMBL/GenBank/DDBJ whole genome shotgun (WGS) entry which is preliminary data.</text>
</comment>
<evidence type="ECO:0000313" key="6">
    <source>
        <dbReference type="EMBL" id="NME69265.1"/>
    </source>
</evidence>
<keyword evidence="2" id="KW-0812">Transmembrane</keyword>
<protein>
    <submittedName>
        <fullName evidence="6">DUF1232 domain-containing protein</fullName>
    </submittedName>
</protein>
<keyword evidence="7" id="KW-1185">Reference proteome</keyword>
<reference evidence="6 7" key="1">
    <citation type="submission" date="2020-04" db="EMBL/GenBank/DDBJ databases">
        <title>Flammeovirga sp. SR4, a novel species isolated from seawater.</title>
        <authorList>
            <person name="Wang X."/>
        </authorList>
    </citation>
    <scope>NUCLEOTIDE SEQUENCE [LARGE SCALE GENOMIC DNA]</scope>
    <source>
        <strain evidence="6 7">ATCC 23126</strain>
    </source>
</reference>
<evidence type="ECO:0000256" key="1">
    <source>
        <dbReference type="ARBA" id="ARBA00004127"/>
    </source>
</evidence>
<keyword evidence="3" id="KW-1133">Transmembrane helix</keyword>
<dbReference type="InterPro" id="IPR010652">
    <property type="entry name" value="DUF1232"/>
</dbReference>
<evidence type="ECO:0000259" key="5">
    <source>
        <dbReference type="Pfam" id="PF06803"/>
    </source>
</evidence>
<accession>A0A7X9XA26</accession>
<organism evidence="6 7">
    <name type="scientific">Flammeovirga aprica JL-4</name>
    <dbReference type="NCBI Taxonomy" id="694437"/>
    <lineage>
        <taxon>Bacteria</taxon>
        <taxon>Pseudomonadati</taxon>
        <taxon>Bacteroidota</taxon>
        <taxon>Cytophagia</taxon>
        <taxon>Cytophagales</taxon>
        <taxon>Flammeovirgaceae</taxon>
        <taxon>Flammeovirga</taxon>
    </lineage>
</organism>
<evidence type="ECO:0000256" key="2">
    <source>
        <dbReference type="ARBA" id="ARBA00022692"/>
    </source>
</evidence>
<proteinExistence type="predicted"/>
<sequence length="144" mass="16447">MELKDIETTKYVNAFKESKFINTLFKIAKKAGEKVVYVALLLFFMYIDEETPSKAKVAIAGALGYLLVPMDLIPDFIPVVGFADDFSVVFAAIGYVSVCLKQEHKELALQKMEDWFEDFDRSEVEGLNDLIFRKKDEAEEEESK</sequence>
<dbReference type="RefSeq" id="WP_169657546.1">
    <property type="nucleotide sequence ID" value="NZ_JABANE010000038.1"/>
</dbReference>
<dbReference type="Pfam" id="PF06803">
    <property type="entry name" value="DUF1232"/>
    <property type="match status" value="1"/>
</dbReference>
<dbReference type="GO" id="GO:0012505">
    <property type="term" value="C:endomembrane system"/>
    <property type="evidence" value="ECO:0007669"/>
    <property type="project" value="UniProtKB-SubCell"/>
</dbReference>
<evidence type="ECO:0000256" key="3">
    <source>
        <dbReference type="ARBA" id="ARBA00022989"/>
    </source>
</evidence>
<feature type="domain" description="DUF1232" evidence="5">
    <location>
        <begin position="55"/>
        <end position="90"/>
    </location>
</feature>
<name>A0A7X9XA26_9BACT</name>
<evidence type="ECO:0000313" key="7">
    <source>
        <dbReference type="Proteomes" id="UP000576082"/>
    </source>
</evidence>